<reference evidence="2" key="1">
    <citation type="submission" date="2018-07" db="EMBL/GenBank/DDBJ databases">
        <authorList>
            <consortium name="GenomeTrakr network: Whole genome sequencing for foodborne pathogen traceback"/>
        </authorList>
    </citation>
    <scope>NUCLEOTIDE SEQUENCE [LARGE SCALE GENOMIC DNA]</scope>
    <source>
        <strain evidence="1">CFSAN034428</strain>
        <strain evidence="2">MOD1-Lipp-451</strain>
    </source>
</reference>
<dbReference type="Proteomes" id="UP000839515">
    <property type="component" value="Unassembled WGS sequence"/>
</dbReference>
<accession>A0A3R0GCV0</accession>
<organism evidence="2">
    <name type="scientific">Salmonella enterica</name>
    <name type="common">Salmonella choleraesuis</name>
    <dbReference type="NCBI Taxonomy" id="28901"/>
    <lineage>
        <taxon>Bacteria</taxon>
        <taxon>Pseudomonadati</taxon>
        <taxon>Pseudomonadota</taxon>
        <taxon>Gammaproteobacteria</taxon>
        <taxon>Enterobacterales</taxon>
        <taxon>Enterobacteriaceae</taxon>
        <taxon>Salmonella</taxon>
    </lineage>
</organism>
<comment type="caution">
    <text evidence="2">The sequence shown here is derived from an EMBL/GenBank/DDBJ whole genome shotgun (WGS) entry which is preliminary data.</text>
</comment>
<protein>
    <submittedName>
        <fullName evidence="2">Nucleoside transporter</fullName>
    </submittedName>
</protein>
<name>A0A3R0GCV0_SALER</name>
<dbReference type="EMBL" id="RSTY01000034">
    <property type="protein sequence ID" value="MIU28187.1"/>
    <property type="molecule type" value="Genomic_DNA"/>
</dbReference>
<dbReference type="EMBL" id="RSTU01000097">
    <property type="protein sequence ID" value="MIT93949.1"/>
    <property type="molecule type" value="Genomic_DNA"/>
</dbReference>
<evidence type="ECO:0000313" key="1">
    <source>
        <dbReference type="EMBL" id="MIT93949.1"/>
    </source>
</evidence>
<dbReference type="AlphaFoldDB" id="A0A3R0GCV0"/>
<dbReference type="Proteomes" id="UP000885302">
    <property type="component" value="Unassembled WGS sequence"/>
</dbReference>
<feature type="non-terminal residue" evidence="2">
    <location>
        <position position="1"/>
    </location>
</feature>
<evidence type="ECO:0000313" key="2">
    <source>
        <dbReference type="EMBL" id="MIU28187.1"/>
    </source>
</evidence>
<sequence length="27" mass="3043">YVFSGHVKGHPERMLKACAVFLTPLLK</sequence>
<gene>
    <name evidence="1" type="ORF">ATP91_27515</name>
    <name evidence="2" type="ORF">ATR96_25675</name>
</gene>
<proteinExistence type="predicted"/>